<evidence type="ECO:0008006" key="3">
    <source>
        <dbReference type="Google" id="ProtNLM"/>
    </source>
</evidence>
<dbReference type="EMBL" id="LUEZ02000085">
    <property type="protein sequence ID" value="RDB19082.1"/>
    <property type="molecule type" value="Genomic_DNA"/>
</dbReference>
<dbReference type="Proteomes" id="UP000076154">
    <property type="component" value="Unassembled WGS sequence"/>
</dbReference>
<dbReference type="InParanoid" id="A0A369JCM5"/>
<dbReference type="OrthoDB" id="2968433at2759"/>
<proteinExistence type="predicted"/>
<protein>
    <recommendedName>
        <fullName evidence="3">F-box domain-containing protein</fullName>
    </recommendedName>
</protein>
<sequence>MSLIPKVMLDSTISPSMTMVTSSQLPQELYDKIIDNLHDDPVSLKHCTLASRFLVPRSQHYLFSSIHLSSVARVHRLYNILTNSPHLSERVRELHLSPGMNAWMASSEPYLFHILSTLTALTTLRISALPGNVIWHRDILPQTTAVIVQLVCLPSLTTFEVCAMGGVPLDFFTIRKHLTYLRLKKVTFSRIPQSDIISAMTTDKLELYLSHAGFRLDEQLLVSFTRPGALFSRVKVLIVHYIKREPQLALEILKASARSLRKIEFRAMFEHNKVEPQNLVINFDLMPNLDHLVFRVNALTSTAWAFESTCAIALINLHRFININSSVGRIRYLTIIIVGHKQPDGGSSNWSSTLIPAMPHIFSKLANIDYMLDEGRGVPPESPFRVEVLLELHGWSLNELSAVRLAWKRRLVSYMPFASIGGRLVCEVKMT</sequence>
<comment type="caution">
    <text evidence="1">The sequence shown here is derived from an EMBL/GenBank/DDBJ whole genome shotgun (WGS) entry which is preliminary data.</text>
</comment>
<dbReference type="AlphaFoldDB" id="A0A369JCM5"/>
<gene>
    <name evidence="1" type="ORF">Hypma_014450</name>
</gene>
<reference evidence="1" key="1">
    <citation type="submission" date="2018-04" db="EMBL/GenBank/DDBJ databases">
        <title>Whole genome sequencing of Hypsizygus marmoreus.</title>
        <authorList>
            <person name="Choi I.-G."/>
            <person name="Min B."/>
            <person name="Kim J.-G."/>
            <person name="Kim S."/>
            <person name="Oh Y.-L."/>
            <person name="Kong W.-S."/>
            <person name="Park H."/>
            <person name="Jeong J."/>
            <person name="Song E.-S."/>
        </authorList>
    </citation>
    <scope>NUCLEOTIDE SEQUENCE [LARGE SCALE GENOMIC DNA]</scope>
    <source>
        <strain evidence="1">51987-8</strain>
    </source>
</reference>
<evidence type="ECO:0000313" key="1">
    <source>
        <dbReference type="EMBL" id="RDB19082.1"/>
    </source>
</evidence>
<keyword evidence="2" id="KW-1185">Reference proteome</keyword>
<evidence type="ECO:0000313" key="2">
    <source>
        <dbReference type="Proteomes" id="UP000076154"/>
    </source>
</evidence>
<organism evidence="1 2">
    <name type="scientific">Hypsizygus marmoreus</name>
    <name type="common">White beech mushroom</name>
    <name type="synonym">Agaricus marmoreus</name>
    <dbReference type="NCBI Taxonomy" id="39966"/>
    <lineage>
        <taxon>Eukaryota</taxon>
        <taxon>Fungi</taxon>
        <taxon>Dikarya</taxon>
        <taxon>Basidiomycota</taxon>
        <taxon>Agaricomycotina</taxon>
        <taxon>Agaricomycetes</taxon>
        <taxon>Agaricomycetidae</taxon>
        <taxon>Agaricales</taxon>
        <taxon>Tricholomatineae</taxon>
        <taxon>Lyophyllaceae</taxon>
        <taxon>Hypsizygus</taxon>
    </lineage>
</organism>
<accession>A0A369JCM5</accession>
<name>A0A369JCM5_HYPMA</name>